<evidence type="ECO:0000256" key="4">
    <source>
        <dbReference type="ARBA" id="ARBA00022801"/>
    </source>
</evidence>
<feature type="binding site" evidence="8">
    <location>
        <position position="311"/>
    </location>
    <ligand>
        <name>Zn(2+)</name>
        <dbReference type="ChEBI" id="CHEBI:29105"/>
        <label>2</label>
    </ligand>
</feature>
<dbReference type="SUPFAM" id="SSF53649">
    <property type="entry name" value="Alkaline phosphatase-like"/>
    <property type="match status" value="1"/>
</dbReference>
<dbReference type="PANTHER" id="PTHR11596:SF5">
    <property type="entry name" value="ALKALINE PHOSPHATASE"/>
    <property type="match status" value="1"/>
</dbReference>
<evidence type="ECO:0000256" key="6">
    <source>
        <dbReference type="ARBA" id="ARBA00022842"/>
    </source>
</evidence>
<dbReference type="GO" id="GO:0046872">
    <property type="term" value="F:metal ion binding"/>
    <property type="evidence" value="ECO:0007669"/>
    <property type="project" value="UniProtKB-KW"/>
</dbReference>
<comment type="caution">
    <text evidence="10">The sequence shown here is derived from an EMBL/GenBank/DDBJ whole genome shotgun (WGS) entry which is preliminary data.</text>
</comment>
<comment type="similarity">
    <text evidence="1 9">Belongs to the alkaline phosphatase family.</text>
</comment>
<evidence type="ECO:0000256" key="5">
    <source>
        <dbReference type="ARBA" id="ARBA00022833"/>
    </source>
</evidence>
<organism evidence="10 11">
    <name type="scientific">Phaeodactylibacter xiamenensis</name>
    <dbReference type="NCBI Taxonomy" id="1524460"/>
    <lineage>
        <taxon>Bacteria</taxon>
        <taxon>Pseudomonadati</taxon>
        <taxon>Bacteroidota</taxon>
        <taxon>Saprospiria</taxon>
        <taxon>Saprospirales</taxon>
        <taxon>Haliscomenobacteraceae</taxon>
        <taxon>Phaeodactylibacter</taxon>
    </lineage>
</organism>
<protein>
    <recommendedName>
        <fullName evidence="12">Alkaline phosphatase</fullName>
    </recommendedName>
</protein>
<keyword evidence="4" id="KW-0378">Hydrolase</keyword>
<keyword evidence="6 8" id="KW-0460">Magnesium</keyword>
<dbReference type="PANTHER" id="PTHR11596">
    <property type="entry name" value="ALKALINE PHOSPHATASE"/>
    <property type="match status" value="1"/>
</dbReference>
<feature type="binding site" evidence="8">
    <location>
        <position position="312"/>
    </location>
    <ligand>
        <name>Zn(2+)</name>
        <dbReference type="ChEBI" id="CHEBI:29105"/>
        <label>2</label>
    </ligand>
</feature>
<feature type="binding site" evidence="8">
    <location>
        <position position="269"/>
    </location>
    <ligand>
        <name>Zn(2+)</name>
        <dbReference type="ChEBI" id="CHEBI:29105"/>
        <label>2</label>
    </ligand>
</feature>
<evidence type="ECO:0000313" key="10">
    <source>
        <dbReference type="EMBL" id="KGE86329.1"/>
    </source>
</evidence>
<feature type="binding site" evidence="8">
    <location>
        <position position="50"/>
    </location>
    <ligand>
        <name>Zn(2+)</name>
        <dbReference type="ChEBI" id="CHEBI:29105"/>
        <label>2</label>
    </ligand>
</feature>
<evidence type="ECO:0000256" key="8">
    <source>
        <dbReference type="PIRSR" id="PIRSR601952-2"/>
    </source>
</evidence>
<evidence type="ECO:0000256" key="3">
    <source>
        <dbReference type="ARBA" id="ARBA00022723"/>
    </source>
</evidence>
<comment type="cofactor">
    <cofactor evidence="8">
        <name>Mg(2+)</name>
        <dbReference type="ChEBI" id="CHEBI:18420"/>
    </cofactor>
    <text evidence="8">Binds 1 Mg(2+) ion.</text>
</comment>
<dbReference type="EMBL" id="JPOS01000079">
    <property type="protein sequence ID" value="KGE86329.1"/>
    <property type="molecule type" value="Genomic_DNA"/>
</dbReference>
<dbReference type="STRING" id="1524460.IX84_21230"/>
<dbReference type="PROSITE" id="PS00123">
    <property type="entry name" value="ALKALINE_PHOSPHATASE"/>
    <property type="match status" value="1"/>
</dbReference>
<sequence length="382" mass="41651">MKKRQNINFAPVYYLGLWLALFALLESCRVQQLPPPENATARNIIFLIGDGMGLGHISAALYANDNSLNLEQFTHIGFQKTYSANDLITDSAAGATAFACGVKTYNGAIGLTADSAACETILEELQGQGYATGLVATATIVHATSAAFAAHQPIRVFYEEIAEDLAASGVDYLVGGGKRYFDRREKDERDLIREMEGNSYYVTSYLEHELKDLVPSPMSRFCYFAADKHPLTKAAGRDYLPRAVSMGASFLGRRSNTGFFLMAEGSMIDWGGHSNDGGLVIEETKDFDRAVKEALNFARRDRETLVIVTADHESGGMALNPGSSFESINASFTTNGHTAAMVPVFAYGPGAELFDGIYENTEIYYKMRQALGLPQKTVVEGK</sequence>
<dbReference type="InterPro" id="IPR018299">
    <property type="entry name" value="Alkaline_phosphatase_AS"/>
</dbReference>
<feature type="binding site" evidence="8">
    <location>
        <position position="50"/>
    </location>
    <ligand>
        <name>Mg(2+)</name>
        <dbReference type="ChEBI" id="CHEBI:18420"/>
    </ligand>
</feature>
<dbReference type="PRINTS" id="PR00113">
    <property type="entry name" value="ALKPHPHTASE"/>
</dbReference>
<dbReference type="SMART" id="SM00098">
    <property type="entry name" value="alkPPc"/>
    <property type="match status" value="1"/>
</dbReference>
<feature type="active site" description="Phosphoserine intermediate" evidence="7">
    <location>
        <position position="91"/>
    </location>
</feature>
<feature type="binding site" evidence="8">
    <location>
        <position position="144"/>
    </location>
    <ligand>
        <name>Mg(2+)</name>
        <dbReference type="ChEBI" id="CHEBI:18420"/>
    </ligand>
</feature>
<keyword evidence="11" id="KW-1185">Reference proteome</keyword>
<evidence type="ECO:0008006" key="12">
    <source>
        <dbReference type="Google" id="ProtNLM"/>
    </source>
</evidence>
<keyword evidence="3 8" id="KW-0479">Metal-binding</keyword>
<evidence type="ECO:0000256" key="9">
    <source>
        <dbReference type="RuleBase" id="RU003946"/>
    </source>
</evidence>
<proteinExistence type="inferred from homology"/>
<keyword evidence="2" id="KW-0597">Phosphoprotein</keyword>
<dbReference type="InterPro" id="IPR017850">
    <property type="entry name" value="Alkaline_phosphatase_core_sf"/>
</dbReference>
<dbReference type="Pfam" id="PF00245">
    <property type="entry name" value="Alk_phosphatase"/>
    <property type="match status" value="2"/>
</dbReference>
<dbReference type="RefSeq" id="WP_044225018.1">
    <property type="nucleotide sequence ID" value="NZ_JBKAGJ010000010.1"/>
</dbReference>
<keyword evidence="5 8" id="KW-0862">Zinc</keyword>
<feature type="binding site" evidence="8">
    <location>
        <position position="142"/>
    </location>
    <ligand>
        <name>Mg(2+)</name>
        <dbReference type="ChEBI" id="CHEBI:18420"/>
    </ligand>
</feature>
<dbReference type="Proteomes" id="UP000029736">
    <property type="component" value="Unassembled WGS sequence"/>
</dbReference>
<gene>
    <name evidence="10" type="ORF">IX84_21230</name>
</gene>
<comment type="cofactor">
    <cofactor evidence="8">
        <name>Zn(2+)</name>
        <dbReference type="ChEBI" id="CHEBI:29105"/>
    </cofactor>
    <text evidence="8">Binds 2 Zn(2+) ions.</text>
</comment>
<dbReference type="InterPro" id="IPR001952">
    <property type="entry name" value="Alkaline_phosphatase"/>
</dbReference>
<reference evidence="10 11" key="1">
    <citation type="journal article" date="2014" name="Int. J. Syst. Evol. Microbiol.">
        <title>Phaeodactylibacter xiamenensis gen. nov., sp. nov., a member of the family Saprospiraceae isolated from the marine alga Phaeodactylum tricornutum.</title>
        <authorList>
            <person name="Chen Z.Jr."/>
            <person name="Lei X."/>
            <person name="Lai Q."/>
            <person name="Li Y."/>
            <person name="Zhang B."/>
            <person name="Zhang J."/>
            <person name="Zhang H."/>
            <person name="Yang L."/>
            <person name="Zheng W."/>
            <person name="Tian Y."/>
            <person name="Yu Z."/>
            <person name="Xu H.Jr."/>
            <person name="Zheng T."/>
        </authorList>
    </citation>
    <scope>NUCLEOTIDE SEQUENCE [LARGE SCALE GENOMIC DNA]</scope>
    <source>
        <strain evidence="10 11">KD52</strain>
    </source>
</reference>
<dbReference type="CDD" id="cd16012">
    <property type="entry name" value="ALP"/>
    <property type="match status" value="1"/>
</dbReference>
<name>A0A098S1X8_9BACT</name>
<dbReference type="GO" id="GO:0004035">
    <property type="term" value="F:alkaline phosphatase activity"/>
    <property type="evidence" value="ECO:0007669"/>
    <property type="project" value="TreeGrafter"/>
</dbReference>
<dbReference type="Gene3D" id="3.40.720.10">
    <property type="entry name" value="Alkaline Phosphatase, subunit A"/>
    <property type="match status" value="1"/>
</dbReference>
<feature type="binding site" evidence="8">
    <location>
        <position position="273"/>
    </location>
    <ligand>
        <name>Zn(2+)</name>
        <dbReference type="ChEBI" id="CHEBI:29105"/>
        <label>2</label>
    </ligand>
</feature>
<evidence type="ECO:0000256" key="2">
    <source>
        <dbReference type="ARBA" id="ARBA00022553"/>
    </source>
</evidence>
<accession>A0A098S1X8</accession>
<dbReference type="OrthoDB" id="9794455at2"/>
<feature type="binding site" evidence="8">
    <location>
        <position position="264"/>
    </location>
    <ligand>
        <name>Mg(2+)</name>
        <dbReference type="ChEBI" id="CHEBI:18420"/>
    </ligand>
</feature>
<dbReference type="AlphaFoldDB" id="A0A098S1X8"/>
<evidence type="ECO:0000256" key="7">
    <source>
        <dbReference type="PIRSR" id="PIRSR601952-1"/>
    </source>
</evidence>
<evidence type="ECO:0000256" key="1">
    <source>
        <dbReference type="ARBA" id="ARBA00005984"/>
    </source>
</evidence>
<evidence type="ECO:0000313" key="11">
    <source>
        <dbReference type="Proteomes" id="UP000029736"/>
    </source>
</evidence>